<dbReference type="RefSeq" id="WP_338886111.1">
    <property type="nucleotide sequence ID" value="NZ_CP147846.1"/>
</dbReference>
<dbReference type="Pfam" id="PF10738">
    <property type="entry name" value="Lpp-LpqN"/>
    <property type="match status" value="1"/>
</dbReference>
<dbReference type="EMBL" id="CP147846">
    <property type="protein sequence ID" value="WXG66667.1"/>
    <property type="molecule type" value="Genomic_DNA"/>
</dbReference>
<protein>
    <submittedName>
        <fullName evidence="2">LpqN/LpqT family lipoprotein</fullName>
    </submittedName>
</protein>
<dbReference type="Proteomes" id="UP001432000">
    <property type="component" value="Chromosome"/>
</dbReference>
<reference evidence="2 3" key="1">
    <citation type="submission" date="2024-03" db="EMBL/GenBank/DDBJ databases">
        <title>Natural products discovery in diverse microorganisms through a two-stage MS feature dereplication strategy.</title>
        <authorList>
            <person name="Zhang R."/>
        </authorList>
    </citation>
    <scope>NUCLEOTIDE SEQUENCE [LARGE SCALE GENOMIC DNA]</scope>
    <source>
        <strain evidence="2 3">18930</strain>
    </source>
</reference>
<dbReference type="Gene3D" id="3.40.1000.10">
    <property type="entry name" value="Mog1/PsbP, alpha/beta/alpha sandwich"/>
    <property type="match status" value="1"/>
</dbReference>
<proteinExistence type="predicted"/>
<organism evidence="2 3">
    <name type="scientific">Rhodococcus sovatensis</name>
    <dbReference type="NCBI Taxonomy" id="1805840"/>
    <lineage>
        <taxon>Bacteria</taxon>
        <taxon>Bacillati</taxon>
        <taxon>Actinomycetota</taxon>
        <taxon>Actinomycetes</taxon>
        <taxon>Mycobacteriales</taxon>
        <taxon>Nocardiaceae</taxon>
        <taxon>Rhodococcus</taxon>
    </lineage>
</organism>
<evidence type="ECO:0000313" key="3">
    <source>
        <dbReference type="Proteomes" id="UP001432000"/>
    </source>
</evidence>
<sequence length="181" mass="19248">MADTQAQRSDGTTVAQFLSEHGIEIQAVDQDHAAQLGIFAAVPAGWQTLPEGQFPGATSVLVEPGLVENGFAPNAVLLVGRLSAAVDSESLLDCSFADARVMPGWNEGVGHSEDLGGWPARFIRGSFMAEQLELAVTTRYAVVGAPEQYLVQLTATVLADHADRLEFDVAVINDGLFQPVR</sequence>
<keyword evidence="3" id="KW-1185">Reference proteome</keyword>
<gene>
    <name evidence="2" type="ORF">WDS16_15390</name>
</gene>
<dbReference type="InterPro" id="IPR019674">
    <property type="entry name" value="Lipoprotein_LpqN/LpqT-like"/>
</dbReference>
<evidence type="ECO:0000313" key="2">
    <source>
        <dbReference type="EMBL" id="WXG66667.1"/>
    </source>
</evidence>
<evidence type="ECO:0000256" key="1">
    <source>
        <dbReference type="ARBA" id="ARBA00022729"/>
    </source>
</evidence>
<keyword evidence="1" id="KW-0732">Signal</keyword>
<name>A0ABZ2PFE9_9NOCA</name>
<accession>A0ABZ2PFE9</accession>
<keyword evidence="2" id="KW-0449">Lipoprotein</keyword>